<keyword evidence="4" id="KW-1185">Reference proteome</keyword>
<name>A0ABT4XSE3_9RHOB</name>
<accession>A0ABT4XSE3</accession>
<dbReference type="EMBL" id="JAQIOY010000003">
    <property type="protein sequence ID" value="MDA7424879.1"/>
    <property type="molecule type" value="Genomic_DNA"/>
</dbReference>
<dbReference type="SUPFAM" id="SSF54373">
    <property type="entry name" value="FAD-linked reductases, C-terminal domain"/>
    <property type="match status" value="1"/>
</dbReference>
<evidence type="ECO:0000313" key="4">
    <source>
        <dbReference type="Proteomes" id="UP001210720"/>
    </source>
</evidence>
<dbReference type="Pfam" id="PF01266">
    <property type="entry name" value="DAO"/>
    <property type="match status" value="1"/>
</dbReference>
<dbReference type="Proteomes" id="UP001210720">
    <property type="component" value="Unassembled WGS sequence"/>
</dbReference>
<dbReference type="InterPro" id="IPR036188">
    <property type="entry name" value="FAD/NAD-bd_sf"/>
</dbReference>
<reference evidence="3 4" key="1">
    <citation type="submission" date="2023-01" db="EMBL/GenBank/DDBJ databases">
        <title>Thalassococcus onchidii sp. nov., isolated from a marine invertebrate from the South China Sea.</title>
        <authorList>
            <person name="Xu S."/>
            <person name="Liu Z."/>
            <person name="Xu Y."/>
        </authorList>
    </citation>
    <scope>NUCLEOTIDE SEQUENCE [LARGE SCALE GENOMIC DNA]</scope>
    <source>
        <strain evidence="3 4">KCTC 32084</strain>
    </source>
</reference>
<protein>
    <submittedName>
        <fullName evidence="3">FAD-binding oxidoreductase</fullName>
    </submittedName>
</protein>
<keyword evidence="1" id="KW-0560">Oxidoreductase</keyword>
<sequence length="413" mass="44888">MQQFPTVVIGAGIVGVSTAIWLQRLGREVLLLDRDTPGQAASFGNSGLLAAWAVAPVTSPSLWREAPRYLVDPDGPLFMRWSHLPKMAPWMLKFLSHATDKGTRRIVDAISGLVGDTVEQHKSLVRGTALEHWVRDSKCGFAYPSLRAFEADHYSWDLKRQAGIKPTVLTGAEVREEEPILGPSIQCLAMIEGQGHITDPGGYVAALARYFEAQGGRLVRAEVTDMALEQGRIARIQTSVGSIDCEAAVLTAGIWSKDLMRKLGLSVPMEAERGYHVIYENPSAVPRNPLLMAEGKFGVNAMDMGLRFAGTVELGGHHAGPRQKPIEMIKRHVSRAFPDLTCSGTQEWMGFRPTPADSTPLIGEIGQSGIFAGFGHQHVGLTAGPKTGRLIAQIIAGNTPNFDMTAYDPNRFT</sequence>
<organism evidence="3 4">
    <name type="scientific">Thalassococcus lentus</name>
    <dbReference type="NCBI Taxonomy" id="1210524"/>
    <lineage>
        <taxon>Bacteria</taxon>
        <taxon>Pseudomonadati</taxon>
        <taxon>Pseudomonadota</taxon>
        <taxon>Alphaproteobacteria</taxon>
        <taxon>Rhodobacterales</taxon>
        <taxon>Roseobacteraceae</taxon>
        <taxon>Thalassococcus</taxon>
    </lineage>
</organism>
<feature type="domain" description="FAD dependent oxidoreductase" evidence="2">
    <location>
        <begin position="7"/>
        <end position="393"/>
    </location>
</feature>
<gene>
    <name evidence="3" type="ORF">PFY00_09090</name>
</gene>
<evidence type="ECO:0000256" key="1">
    <source>
        <dbReference type="ARBA" id="ARBA00023002"/>
    </source>
</evidence>
<dbReference type="Gene3D" id="3.50.50.60">
    <property type="entry name" value="FAD/NAD(P)-binding domain"/>
    <property type="match status" value="2"/>
</dbReference>
<evidence type="ECO:0000313" key="3">
    <source>
        <dbReference type="EMBL" id="MDA7424879.1"/>
    </source>
</evidence>
<proteinExistence type="predicted"/>
<dbReference type="Gene3D" id="3.30.9.10">
    <property type="entry name" value="D-Amino Acid Oxidase, subunit A, domain 2"/>
    <property type="match status" value="1"/>
</dbReference>
<dbReference type="PANTHER" id="PTHR13847">
    <property type="entry name" value="SARCOSINE DEHYDROGENASE-RELATED"/>
    <property type="match status" value="1"/>
</dbReference>
<dbReference type="InterPro" id="IPR006076">
    <property type="entry name" value="FAD-dep_OxRdtase"/>
</dbReference>
<dbReference type="PANTHER" id="PTHR13847:SF289">
    <property type="entry name" value="GLYCINE OXIDASE"/>
    <property type="match status" value="1"/>
</dbReference>
<evidence type="ECO:0000259" key="2">
    <source>
        <dbReference type="Pfam" id="PF01266"/>
    </source>
</evidence>
<dbReference type="SUPFAM" id="SSF51905">
    <property type="entry name" value="FAD/NAD(P)-binding domain"/>
    <property type="match status" value="1"/>
</dbReference>
<comment type="caution">
    <text evidence="3">The sequence shown here is derived from an EMBL/GenBank/DDBJ whole genome shotgun (WGS) entry which is preliminary data.</text>
</comment>
<dbReference type="RefSeq" id="WP_271432243.1">
    <property type="nucleotide sequence ID" value="NZ_JAQIOY010000003.1"/>
</dbReference>